<keyword evidence="4" id="KW-0378">Hydrolase</keyword>
<keyword evidence="2" id="KW-0929">Antimicrobial</keyword>
<dbReference type="CDD" id="cd00737">
    <property type="entry name" value="lyz_endolysin_autolysin"/>
    <property type="match status" value="1"/>
</dbReference>
<accession>A0A9N9GV78</accession>
<dbReference type="GO" id="GO:0042742">
    <property type="term" value="P:defense response to bacterium"/>
    <property type="evidence" value="ECO:0007669"/>
    <property type="project" value="UniProtKB-KW"/>
</dbReference>
<dbReference type="Pfam" id="PF00959">
    <property type="entry name" value="Phage_lysozyme"/>
    <property type="match status" value="1"/>
</dbReference>
<dbReference type="PANTHER" id="PTHR38107:SF3">
    <property type="entry name" value="LYSOZYME RRRD-RELATED"/>
    <property type="match status" value="1"/>
</dbReference>
<dbReference type="PANTHER" id="PTHR38107">
    <property type="match status" value="1"/>
</dbReference>
<evidence type="ECO:0000256" key="6">
    <source>
        <dbReference type="ARBA" id="ARBA00023295"/>
    </source>
</evidence>
<dbReference type="InterPro" id="IPR023346">
    <property type="entry name" value="Lysozyme-like_dom_sf"/>
</dbReference>
<evidence type="ECO:0000313" key="8">
    <source>
        <dbReference type="Proteomes" id="UP000789405"/>
    </source>
</evidence>
<reference evidence="7" key="1">
    <citation type="submission" date="2021-06" db="EMBL/GenBank/DDBJ databases">
        <authorList>
            <person name="Kallberg Y."/>
            <person name="Tangrot J."/>
            <person name="Rosling A."/>
        </authorList>
    </citation>
    <scope>NUCLEOTIDE SEQUENCE</scope>
    <source>
        <strain evidence="7">MA453B</strain>
    </source>
</reference>
<organism evidence="7 8">
    <name type="scientific">Dentiscutata erythropus</name>
    <dbReference type="NCBI Taxonomy" id="1348616"/>
    <lineage>
        <taxon>Eukaryota</taxon>
        <taxon>Fungi</taxon>
        <taxon>Fungi incertae sedis</taxon>
        <taxon>Mucoromycota</taxon>
        <taxon>Glomeromycotina</taxon>
        <taxon>Glomeromycetes</taxon>
        <taxon>Diversisporales</taxon>
        <taxon>Gigasporaceae</taxon>
        <taxon>Dentiscutata</taxon>
    </lineage>
</organism>
<evidence type="ECO:0000256" key="1">
    <source>
        <dbReference type="ARBA" id="ARBA00000632"/>
    </source>
</evidence>
<dbReference type="InterPro" id="IPR034690">
    <property type="entry name" value="Endolysin_T4_type"/>
</dbReference>
<dbReference type="Proteomes" id="UP000789405">
    <property type="component" value="Unassembled WGS sequence"/>
</dbReference>
<dbReference type="OrthoDB" id="5358886at2759"/>
<dbReference type="AlphaFoldDB" id="A0A9N9GV78"/>
<evidence type="ECO:0000256" key="4">
    <source>
        <dbReference type="ARBA" id="ARBA00022801"/>
    </source>
</evidence>
<keyword evidence="6" id="KW-0326">Glycosidase</keyword>
<dbReference type="HAMAP" id="MF_04110">
    <property type="entry name" value="ENDOLYSIN_T4"/>
    <property type="match status" value="1"/>
</dbReference>
<dbReference type="InterPro" id="IPR023347">
    <property type="entry name" value="Lysozyme_dom_sf"/>
</dbReference>
<dbReference type="GO" id="GO:0031640">
    <property type="term" value="P:killing of cells of another organism"/>
    <property type="evidence" value="ECO:0007669"/>
    <property type="project" value="UniProtKB-KW"/>
</dbReference>
<dbReference type="GO" id="GO:0009253">
    <property type="term" value="P:peptidoglycan catabolic process"/>
    <property type="evidence" value="ECO:0007669"/>
    <property type="project" value="InterPro"/>
</dbReference>
<keyword evidence="8" id="KW-1185">Reference proteome</keyword>
<evidence type="ECO:0000256" key="2">
    <source>
        <dbReference type="ARBA" id="ARBA00022529"/>
    </source>
</evidence>
<evidence type="ECO:0000256" key="5">
    <source>
        <dbReference type="ARBA" id="ARBA00023200"/>
    </source>
</evidence>
<name>A0A9N9GV78_9GLOM</name>
<comment type="caution">
    <text evidence="7">The sequence shown here is derived from an EMBL/GenBank/DDBJ whole genome shotgun (WGS) entry which is preliminary data.</text>
</comment>
<comment type="catalytic activity">
    <reaction evidence="1">
        <text>Hydrolysis of (1-&gt;4)-beta-linkages between N-acetylmuramic acid and N-acetyl-D-glucosamine residues in a peptidoglycan and between N-acetyl-D-glucosamine residues in chitodextrins.</text>
        <dbReference type="EC" id="3.2.1.17"/>
    </reaction>
</comment>
<dbReference type="GO" id="GO:0016998">
    <property type="term" value="P:cell wall macromolecule catabolic process"/>
    <property type="evidence" value="ECO:0007669"/>
    <property type="project" value="InterPro"/>
</dbReference>
<evidence type="ECO:0000256" key="3">
    <source>
        <dbReference type="ARBA" id="ARBA00022638"/>
    </source>
</evidence>
<keyword evidence="3" id="KW-0081">Bacteriolytic enzyme</keyword>
<evidence type="ECO:0000313" key="7">
    <source>
        <dbReference type="EMBL" id="CAG8632183.1"/>
    </source>
</evidence>
<dbReference type="SUPFAM" id="SSF53955">
    <property type="entry name" value="Lysozyme-like"/>
    <property type="match status" value="1"/>
</dbReference>
<gene>
    <name evidence="7" type="ORF">DERYTH_LOCUS9201</name>
</gene>
<dbReference type="GO" id="GO:0003796">
    <property type="term" value="F:lysozyme activity"/>
    <property type="evidence" value="ECO:0007669"/>
    <property type="project" value="UniProtKB-EC"/>
</dbReference>
<dbReference type="EMBL" id="CAJVPY010004967">
    <property type="protein sequence ID" value="CAG8632183.1"/>
    <property type="molecule type" value="Genomic_DNA"/>
</dbReference>
<dbReference type="Gene3D" id="1.10.530.40">
    <property type="match status" value="1"/>
</dbReference>
<protein>
    <submittedName>
        <fullName evidence="7">8499_t:CDS:1</fullName>
    </submittedName>
</protein>
<dbReference type="InterPro" id="IPR051018">
    <property type="entry name" value="Bacteriophage_GH24"/>
</dbReference>
<dbReference type="InterPro" id="IPR002196">
    <property type="entry name" value="Glyco_hydro_24"/>
</dbReference>
<keyword evidence="5" id="KW-1035">Host cytoplasm</keyword>
<sequence>MTRKINDKGFDLIKKFEGFRGDYYTDPVGYKTIGYGHACHANDCSNITPPLTEAQGEELLREDLVKFEESVESLSPGLNSNQFSALVSFTFNLGSNAYKNSTLLTKIKSGDLEGASEEFGKWVYAGGKKSNGLVKRREAERELFLQDV</sequence>
<proteinExistence type="inferred from homology"/>
<dbReference type="InterPro" id="IPR033907">
    <property type="entry name" value="Endolysin_autolysin"/>
</dbReference>